<feature type="region of interest" description="Disordered" evidence="6">
    <location>
        <begin position="47"/>
        <end position="164"/>
    </location>
</feature>
<evidence type="ECO:0000256" key="3">
    <source>
        <dbReference type="ARBA" id="ARBA00023125"/>
    </source>
</evidence>
<dbReference type="InterPro" id="IPR046347">
    <property type="entry name" value="bZIP_sf"/>
</dbReference>
<dbReference type="Gene3D" id="1.20.5.170">
    <property type="match status" value="1"/>
</dbReference>
<feature type="compositionally biased region" description="Low complexity" evidence="6">
    <location>
        <begin position="109"/>
        <end position="134"/>
    </location>
</feature>
<keyword evidence="9" id="KW-1185">Reference proteome</keyword>
<evidence type="ECO:0000313" key="8">
    <source>
        <dbReference type="EMBL" id="KAF7136399.1"/>
    </source>
</evidence>
<dbReference type="GO" id="GO:0005634">
    <property type="term" value="C:nucleus"/>
    <property type="evidence" value="ECO:0007669"/>
    <property type="project" value="UniProtKB-SubCell"/>
</dbReference>
<evidence type="ECO:0000259" key="7">
    <source>
        <dbReference type="PROSITE" id="PS50217"/>
    </source>
</evidence>
<dbReference type="EMBL" id="WJXA01000008">
    <property type="protein sequence ID" value="KAF7136399.1"/>
    <property type="molecule type" value="Genomic_DNA"/>
</dbReference>
<evidence type="ECO:0000313" key="9">
    <source>
        <dbReference type="Proteomes" id="UP000626092"/>
    </source>
</evidence>
<comment type="caution">
    <text evidence="8">The sequence shown here is derived from an EMBL/GenBank/DDBJ whole genome shotgun (WGS) entry which is preliminary data.</text>
</comment>
<dbReference type="InterPro" id="IPR045314">
    <property type="entry name" value="bZIP_plant_GBF1"/>
</dbReference>
<gene>
    <name evidence="8" type="ORF">RHSIM_Rhsim08G0090600</name>
</gene>
<evidence type="ECO:0000256" key="4">
    <source>
        <dbReference type="ARBA" id="ARBA00023163"/>
    </source>
</evidence>
<keyword evidence="3" id="KW-0238">DNA-binding</keyword>
<keyword evidence="2" id="KW-0805">Transcription regulation</keyword>
<dbReference type="CDD" id="cd14702">
    <property type="entry name" value="bZIP_plant_GBF1"/>
    <property type="match status" value="1"/>
</dbReference>
<feature type="compositionally biased region" description="Pro residues" evidence="6">
    <location>
        <begin position="96"/>
        <end position="106"/>
    </location>
</feature>
<dbReference type="PROSITE" id="PS00036">
    <property type="entry name" value="BZIP_BASIC"/>
    <property type="match status" value="1"/>
</dbReference>
<feature type="domain" description="BZIP" evidence="7">
    <location>
        <begin position="143"/>
        <end position="206"/>
    </location>
</feature>
<organism evidence="8 9">
    <name type="scientific">Rhododendron simsii</name>
    <name type="common">Sims's rhododendron</name>
    <dbReference type="NCBI Taxonomy" id="118357"/>
    <lineage>
        <taxon>Eukaryota</taxon>
        <taxon>Viridiplantae</taxon>
        <taxon>Streptophyta</taxon>
        <taxon>Embryophyta</taxon>
        <taxon>Tracheophyta</taxon>
        <taxon>Spermatophyta</taxon>
        <taxon>Magnoliopsida</taxon>
        <taxon>eudicotyledons</taxon>
        <taxon>Gunneridae</taxon>
        <taxon>Pentapetalae</taxon>
        <taxon>asterids</taxon>
        <taxon>Ericales</taxon>
        <taxon>Ericaceae</taxon>
        <taxon>Ericoideae</taxon>
        <taxon>Rhodoreae</taxon>
        <taxon>Rhododendron</taxon>
    </lineage>
</organism>
<dbReference type="PANTHER" id="PTHR45764:SF21">
    <property type="entry name" value="OS03G0770000 PROTEIN"/>
    <property type="match status" value="1"/>
</dbReference>
<reference evidence="8" key="1">
    <citation type="submission" date="2019-11" db="EMBL/GenBank/DDBJ databases">
        <authorList>
            <person name="Liu Y."/>
            <person name="Hou J."/>
            <person name="Li T.-Q."/>
            <person name="Guan C.-H."/>
            <person name="Wu X."/>
            <person name="Wu H.-Z."/>
            <person name="Ling F."/>
            <person name="Zhang R."/>
            <person name="Shi X.-G."/>
            <person name="Ren J.-P."/>
            <person name="Chen E.-F."/>
            <person name="Sun J.-M."/>
        </authorList>
    </citation>
    <scope>NUCLEOTIDE SEQUENCE</scope>
    <source>
        <strain evidence="8">Adult_tree_wgs_1</strain>
        <tissue evidence="8">Leaves</tissue>
    </source>
</reference>
<dbReference type="AlphaFoldDB" id="A0A834GJF3"/>
<keyword evidence="5" id="KW-0539">Nucleus</keyword>
<dbReference type="FunFam" id="1.20.5.170:FF:000020">
    <property type="entry name" value="BZIP transcription factor"/>
    <property type="match status" value="1"/>
</dbReference>
<evidence type="ECO:0000256" key="1">
    <source>
        <dbReference type="ARBA" id="ARBA00004123"/>
    </source>
</evidence>
<evidence type="ECO:0000256" key="6">
    <source>
        <dbReference type="SAM" id="MobiDB-lite"/>
    </source>
</evidence>
<feature type="compositionally biased region" description="Polar residues" evidence="6">
    <location>
        <begin position="56"/>
        <end position="66"/>
    </location>
</feature>
<protein>
    <recommendedName>
        <fullName evidence="7">BZIP domain-containing protein</fullName>
    </recommendedName>
</protein>
<accession>A0A834GJF3</accession>
<dbReference type="InterPro" id="IPR004827">
    <property type="entry name" value="bZIP"/>
</dbReference>
<evidence type="ECO:0000256" key="2">
    <source>
        <dbReference type="ARBA" id="ARBA00023015"/>
    </source>
</evidence>
<dbReference type="Pfam" id="PF00170">
    <property type="entry name" value="bZIP_1"/>
    <property type="match status" value="1"/>
</dbReference>
<dbReference type="GO" id="GO:0000976">
    <property type="term" value="F:transcription cis-regulatory region binding"/>
    <property type="evidence" value="ECO:0007669"/>
    <property type="project" value="TreeGrafter"/>
</dbReference>
<dbReference type="SUPFAM" id="SSF57959">
    <property type="entry name" value="Leucine zipper domain"/>
    <property type="match status" value="1"/>
</dbReference>
<dbReference type="PANTHER" id="PTHR45764">
    <property type="entry name" value="BZIP TRANSCRIPTION FACTOR 44"/>
    <property type="match status" value="1"/>
</dbReference>
<dbReference type="PROSITE" id="PS50217">
    <property type="entry name" value="BZIP"/>
    <property type="match status" value="1"/>
</dbReference>
<dbReference type="SMART" id="SM00338">
    <property type="entry name" value="BRLZ"/>
    <property type="match status" value="1"/>
</dbReference>
<dbReference type="GO" id="GO:0045893">
    <property type="term" value="P:positive regulation of DNA-templated transcription"/>
    <property type="evidence" value="ECO:0007669"/>
    <property type="project" value="TreeGrafter"/>
</dbReference>
<evidence type="ECO:0000256" key="5">
    <source>
        <dbReference type="ARBA" id="ARBA00023242"/>
    </source>
</evidence>
<dbReference type="Proteomes" id="UP000626092">
    <property type="component" value="Unassembled WGS sequence"/>
</dbReference>
<name>A0A834GJF3_RHOSS</name>
<dbReference type="GO" id="GO:0003700">
    <property type="term" value="F:DNA-binding transcription factor activity"/>
    <property type="evidence" value="ECO:0007669"/>
    <property type="project" value="InterPro"/>
</dbReference>
<proteinExistence type="predicted"/>
<comment type="subcellular location">
    <subcellularLocation>
        <location evidence="1">Nucleus</location>
    </subcellularLocation>
</comment>
<dbReference type="GO" id="GO:0046982">
    <property type="term" value="F:protein heterodimerization activity"/>
    <property type="evidence" value="ECO:0007669"/>
    <property type="project" value="UniProtKB-ARBA"/>
</dbReference>
<dbReference type="OrthoDB" id="551672at2759"/>
<keyword evidence="4" id="KW-0804">Transcription</keyword>
<sequence>MLSAFPAFPSADGMFGTPFSAFESGFPPWDCQEPFFPFHEHEPSFLSNKTADKPVMSNSGSENSHLTHGFPKSEPDPILDISSPEPLFSFSKQDPLFPPNNTPPEPVMSNSGSENPNPNPFFSNSGSDSPGSDETNQTGLILDERKRRRMISNRESARRSRMRKKKHLENLRNHVNRLRIGNRELENRLRMVTHQGHLVRRENDRFLSESAMLRQRLWAIQQVLLVREHQPFSASAWPCNNTITSFNERNLAS</sequence>